<name>A0A1I0CU65_9FIRM</name>
<dbReference type="RefSeq" id="WP_074648953.1">
    <property type="nucleotide sequence ID" value="NZ_FOIL01000008.1"/>
</dbReference>
<evidence type="ECO:0000313" key="2">
    <source>
        <dbReference type="Proteomes" id="UP000199820"/>
    </source>
</evidence>
<dbReference type="AlphaFoldDB" id="A0A1I0CU65"/>
<dbReference type="EMBL" id="FOIL01000008">
    <property type="protein sequence ID" value="SET23079.1"/>
    <property type="molecule type" value="Genomic_DNA"/>
</dbReference>
<reference evidence="1 2" key="1">
    <citation type="submission" date="2016-10" db="EMBL/GenBank/DDBJ databases">
        <authorList>
            <person name="de Groot N.N."/>
        </authorList>
    </citation>
    <scope>NUCLEOTIDE SEQUENCE [LARGE SCALE GENOMIC DNA]</scope>
    <source>
        <strain evidence="1 2">KH1P1</strain>
    </source>
</reference>
<dbReference type="SUPFAM" id="SSF109604">
    <property type="entry name" value="HD-domain/PDEase-like"/>
    <property type="match status" value="1"/>
</dbReference>
<dbReference type="OrthoDB" id="1099791at2"/>
<dbReference type="eggNOG" id="COG1896">
    <property type="taxonomic scope" value="Bacteria"/>
</dbReference>
<keyword evidence="2" id="KW-1185">Reference proteome</keyword>
<evidence type="ECO:0000313" key="1">
    <source>
        <dbReference type="EMBL" id="SET23079.1"/>
    </source>
</evidence>
<dbReference type="Proteomes" id="UP000199820">
    <property type="component" value="Unassembled WGS sequence"/>
</dbReference>
<dbReference type="STRING" id="1526.SAMN02910262_00007"/>
<evidence type="ECO:0008006" key="3">
    <source>
        <dbReference type="Google" id="ProtNLM"/>
    </source>
</evidence>
<gene>
    <name evidence="1" type="ORF">SAMN04487771_100868</name>
</gene>
<dbReference type="Gene3D" id="1.10.3210.10">
    <property type="entry name" value="Hypothetical protein af1432"/>
    <property type="match status" value="1"/>
</dbReference>
<sequence>MYTDKTITITTYTGKHIDPMNPEVEMLDIEDIAHALPYLCRGNGHVRTFFSVGQHCINCAREAEARDLPPRMILACLIHDASECYLSDVPRPVKIRMPEYKEQENRLLDMIYEKFLGTPLTEEEKAIVKGIDDDMLWYDMTELLRQEMDRPKPELHIYLNFSWRPFADVEEEYLDLYRTYAPKVQ</sequence>
<organism evidence="1 2">
    <name type="scientific">[Clostridium] aminophilum</name>
    <dbReference type="NCBI Taxonomy" id="1526"/>
    <lineage>
        <taxon>Bacteria</taxon>
        <taxon>Bacillati</taxon>
        <taxon>Bacillota</taxon>
        <taxon>Clostridia</taxon>
        <taxon>Lachnospirales</taxon>
        <taxon>Lachnospiraceae</taxon>
    </lineage>
</organism>
<proteinExistence type="predicted"/>
<protein>
    <recommendedName>
        <fullName evidence="3">HD domain-containing protein</fullName>
    </recommendedName>
</protein>
<accession>A0A1I0CU65</accession>